<evidence type="ECO:0000313" key="2">
    <source>
        <dbReference type="EnsemblMetazoa" id="MESCA001317-PA"/>
    </source>
</evidence>
<dbReference type="Proteomes" id="UP000015102">
    <property type="component" value="Unassembled WGS sequence"/>
</dbReference>
<dbReference type="EnsemblMetazoa" id="MESCA001317-RA">
    <property type="protein sequence ID" value="MESCA001317-PA"/>
    <property type="gene ID" value="MESCA001317"/>
</dbReference>
<organism evidence="2 3">
    <name type="scientific">Megaselia scalaris</name>
    <name type="common">Humpbacked fly</name>
    <name type="synonym">Phora scalaris</name>
    <dbReference type="NCBI Taxonomy" id="36166"/>
    <lineage>
        <taxon>Eukaryota</taxon>
        <taxon>Metazoa</taxon>
        <taxon>Ecdysozoa</taxon>
        <taxon>Arthropoda</taxon>
        <taxon>Hexapoda</taxon>
        <taxon>Insecta</taxon>
        <taxon>Pterygota</taxon>
        <taxon>Neoptera</taxon>
        <taxon>Endopterygota</taxon>
        <taxon>Diptera</taxon>
        <taxon>Brachycera</taxon>
        <taxon>Muscomorpha</taxon>
        <taxon>Platypezoidea</taxon>
        <taxon>Phoridae</taxon>
        <taxon>Megaseliini</taxon>
        <taxon>Megaselia</taxon>
    </lineage>
</organism>
<dbReference type="HOGENOM" id="CLU_2870150_0_0_1"/>
<feature type="transmembrane region" description="Helical" evidence="1">
    <location>
        <begin position="12"/>
        <end position="33"/>
    </location>
</feature>
<dbReference type="EMBL" id="CAQQ02046219">
    <property type="status" value="NOT_ANNOTATED_CDS"/>
    <property type="molecule type" value="Genomic_DNA"/>
</dbReference>
<proteinExistence type="predicted"/>
<sequence length="64" mass="7453">MLLWITEIIEEALFTFVVLSLNEFGCLVAILPLRDTLGVFGNIRFEPFLQKMLQITERTKADFF</sequence>
<name>T1GDD2_MEGSC</name>
<dbReference type="AlphaFoldDB" id="T1GDD2"/>
<reference evidence="3" key="1">
    <citation type="submission" date="2013-02" db="EMBL/GenBank/DDBJ databases">
        <authorList>
            <person name="Hughes D."/>
        </authorList>
    </citation>
    <scope>NUCLEOTIDE SEQUENCE</scope>
    <source>
        <strain>Durham</strain>
        <strain evidence="3">NC isolate 2 -- Noor lab</strain>
    </source>
</reference>
<reference evidence="2" key="2">
    <citation type="submission" date="2015-06" db="UniProtKB">
        <authorList>
            <consortium name="EnsemblMetazoa"/>
        </authorList>
    </citation>
    <scope>IDENTIFICATION</scope>
</reference>
<dbReference type="EMBL" id="CAQQ02046220">
    <property type="status" value="NOT_ANNOTATED_CDS"/>
    <property type="molecule type" value="Genomic_DNA"/>
</dbReference>
<keyword evidence="1" id="KW-0812">Transmembrane</keyword>
<keyword evidence="1" id="KW-0472">Membrane</keyword>
<evidence type="ECO:0000313" key="3">
    <source>
        <dbReference type="Proteomes" id="UP000015102"/>
    </source>
</evidence>
<accession>T1GDD2</accession>
<keyword evidence="1" id="KW-1133">Transmembrane helix</keyword>
<protein>
    <submittedName>
        <fullName evidence="2">Uncharacterized protein</fullName>
    </submittedName>
</protein>
<evidence type="ECO:0000256" key="1">
    <source>
        <dbReference type="SAM" id="Phobius"/>
    </source>
</evidence>
<keyword evidence="3" id="KW-1185">Reference proteome</keyword>